<gene>
    <name evidence="2" type="ORF">BOLC2T10512H</name>
</gene>
<sequence>MTTIGISETLELRLDALIITIIVTMSTLRRRQTLARLLLLLLSLSLLCSAATKHKTQTKM</sequence>
<proteinExistence type="predicted"/>
<dbReference type="EMBL" id="LR031874">
    <property type="protein sequence ID" value="VDD24979.1"/>
    <property type="molecule type" value="Genomic_DNA"/>
</dbReference>
<feature type="transmembrane region" description="Helical" evidence="1">
    <location>
        <begin position="34"/>
        <end position="52"/>
    </location>
</feature>
<keyword evidence="1" id="KW-1133">Transmembrane helix</keyword>
<evidence type="ECO:0000313" key="2">
    <source>
        <dbReference type="EMBL" id="VDD24979.1"/>
    </source>
</evidence>
<protein>
    <submittedName>
        <fullName evidence="2">Uncharacterized protein</fullName>
    </submittedName>
</protein>
<dbReference type="AlphaFoldDB" id="A0A3P6E0N5"/>
<reference evidence="2" key="1">
    <citation type="submission" date="2018-11" db="EMBL/GenBank/DDBJ databases">
        <authorList>
            <consortium name="Genoscope - CEA"/>
            <person name="William W."/>
        </authorList>
    </citation>
    <scope>NUCLEOTIDE SEQUENCE</scope>
</reference>
<keyword evidence="1" id="KW-0472">Membrane</keyword>
<keyword evidence="1" id="KW-0812">Transmembrane</keyword>
<accession>A0A3P6E0N5</accession>
<organism evidence="2">
    <name type="scientific">Brassica oleracea</name>
    <name type="common">Wild cabbage</name>
    <dbReference type="NCBI Taxonomy" id="3712"/>
    <lineage>
        <taxon>Eukaryota</taxon>
        <taxon>Viridiplantae</taxon>
        <taxon>Streptophyta</taxon>
        <taxon>Embryophyta</taxon>
        <taxon>Tracheophyta</taxon>
        <taxon>Spermatophyta</taxon>
        <taxon>Magnoliopsida</taxon>
        <taxon>eudicotyledons</taxon>
        <taxon>Gunneridae</taxon>
        <taxon>Pentapetalae</taxon>
        <taxon>rosids</taxon>
        <taxon>malvids</taxon>
        <taxon>Brassicales</taxon>
        <taxon>Brassicaceae</taxon>
        <taxon>Brassiceae</taxon>
        <taxon>Brassica</taxon>
    </lineage>
</organism>
<evidence type="ECO:0000256" key="1">
    <source>
        <dbReference type="SAM" id="Phobius"/>
    </source>
</evidence>
<name>A0A3P6E0N5_BRAOL</name>